<dbReference type="Pfam" id="PF24249">
    <property type="entry name" value="DUF7452"/>
    <property type="match status" value="1"/>
</dbReference>
<feature type="domain" description="DUF7452" evidence="2">
    <location>
        <begin position="156"/>
        <end position="273"/>
    </location>
</feature>
<dbReference type="InterPro" id="IPR055875">
    <property type="entry name" value="DUF7452"/>
</dbReference>
<evidence type="ECO:0000259" key="2">
    <source>
        <dbReference type="Pfam" id="PF24249"/>
    </source>
</evidence>
<organism evidence="3">
    <name type="scientific">uncultured Rubrobacteraceae bacterium</name>
    <dbReference type="NCBI Taxonomy" id="349277"/>
    <lineage>
        <taxon>Bacteria</taxon>
        <taxon>Bacillati</taxon>
        <taxon>Actinomycetota</taxon>
        <taxon>Rubrobacteria</taxon>
        <taxon>Rubrobacterales</taxon>
        <taxon>Rubrobacteraceae</taxon>
        <taxon>environmental samples</taxon>
    </lineage>
</organism>
<gene>
    <name evidence="3" type="ORF">AVDCRST_MAG01-01-1108</name>
</gene>
<evidence type="ECO:0000313" key="3">
    <source>
        <dbReference type="EMBL" id="CAA9402282.1"/>
    </source>
</evidence>
<dbReference type="EMBL" id="CADCUW010000162">
    <property type="protein sequence ID" value="CAA9402282.1"/>
    <property type="molecule type" value="Genomic_DNA"/>
</dbReference>
<accession>A0A6J4P7F1</accession>
<name>A0A6J4P7F1_9ACTN</name>
<feature type="region of interest" description="Disordered" evidence="1">
    <location>
        <begin position="51"/>
        <end position="99"/>
    </location>
</feature>
<protein>
    <recommendedName>
        <fullName evidence="2">DUF7452 domain-containing protein</fullName>
    </recommendedName>
</protein>
<evidence type="ECO:0000256" key="1">
    <source>
        <dbReference type="SAM" id="MobiDB-lite"/>
    </source>
</evidence>
<dbReference type="AlphaFoldDB" id="A0A6J4P7F1"/>
<proteinExistence type="predicted"/>
<feature type="compositionally biased region" description="Low complexity" evidence="1">
    <location>
        <begin position="77"/>
        <end position="94"/>
    </location>
</feature>
<reference evidence="3" key="1">
    <citation type="submission" date="2020-02" db="EMBL/GenBank/DDBJ databases">
        <authorList>
            <person name="Meier V. D."/>
        </authorList>
    </citation>
    <scope>NUCLEOTIDE SEQUENCE</scope>
    <source>
        <strain evidence="3">AVDCRST_MAG01</strain>
    </source>
</reference>
<sequence length="281" mass="28786">MRLWLRGRSLPVRVLLYAALAALAFVLAAGVGAVGALALRGDLAVLLKGSQARPTDDQGAARSGAAGDPADPKTDAEGTASGAASGAAQGTEGADAGEKAGEETAFVHAATGANSRGDYTYLDHPRINGDPDAVVLAQPSPGRGGQAGAAYGHNVGVWYEPTKERWAIFNQDLAAVPAGSAFEVVVPPAGLGFVHRTALPNTVGNATYLDNLLTNGEPGTEVSVTQNWNPGGGNGVYNDHPVGVLYDEDVERWLVYNEDDSRMPEGAAFNVAVSGAAEPAR</sequence>